<protein>
    <submittedName>
        <fullName evidence="1">Uncharacterized protein</fullName>
    </submittedName>
</protein>
<sequence length="76" mass="9104">NFHEKKFSSTSTINSLNDFQQTIIYDAVNLFPNTYYLPVEQQQQGDFIENLNYTNNNNNDISLDRQHHYQQQIVQY</sequence>
<reference evidence="1" key="1">
    <citation type="submission" date="2021-02" db="EMBL/GenBank/DDBJ databases">
        <authorList>
            <person name="Nowell W R."/>
        </authorList>
    </citation>
    <scope>NUCLEOTIDE SEQUENCE</scope>
</reference>
<organism evidence="1 2">
    <name type="scientific">Rotaria sordida</name>
    <dbReference type="NCBI Taxonomy" id="392033"/>
    <lineage>
        <taxon>Eukaryota</taxon>
        <taxon>Metazoa</taxon>
        <taxon>Spiralia</taxon>
        <taxon>Gnathifera</taxon>
        <taxon>Rotifera</taxon>
        <taxon>Eurotatoria</taxon>
        <taxon>Bdelloidea</taxon>
        <taxon>Philodinida</taxon>
        <taxon>Philodinidae</taxon>
        <taxon>Rotaria</taxon>
    </lineage>
</organism>
<evidence type="ECO:0000313" key="2">
    <source>
        <dbReference type="Proteomes" id="UP000663823"/>
    </source>
</evidence>
<dbReference type="EMBL" id="CAJOAX010007845">
    <property type="protein sequence ID" value="CAF4019562.1"/>
    <property type="molecule type" value="Genomic_DNA"/>
</dbReference>
<proteinExistence type="predicted"/>
<comment type="caution">
    <text evidence="1">The sequence shown here is derived from an EMBL/GenBank/DDBJ whole genome shotgun (WGS) entry which is preliminary data.</text>
</comment>
<dbReference type="Proteomes" id="UP000663823">
    <property type="component" value="Unassembled WGS sequence"/>
</dbReference>
<name>A0A819Q5V7_9BILA</name>
<dbReference type="AlphaFoldDB" id="A0A819Q5V7"/>
<feature type="non-terminal residue" evidence="1">
    <location>
        <position position="1"/>
    </location>
</feature>
<gene>
    <name evidence="1" type="ORF">OTI717_LOCUS30017</name>
</gene>
<accession>A0A819Q5V7</accession>
<evidence type="ECO:0000313" key="1">
    <source>
        <dbReference type="EMBL" id="CAF4019562.1"/>
    </source>
</evidence>